<dbReference type="Gene3D" id="2.60.120.260">
    <property type="entry name" value="Galactose-binding domain-like"/>
    <property type="match status" value="1"/>
</dbReference>
<dbReference type="Gene3D" id="2.60.120.560">
    <property type="entry name" value="Exo-inulinase, domain 1"/>
    <property type="match status" value="1"/>
</dbReference>
<dbReference type="CDD" id="cd04084">
    <property type="entry name" value="CBM6_xylanase-like"/>
    <property type="match status" value="1"/>
</dbReference>
<dbReference type="InterPro" id="IPR010496">
    <property type="entry name" value="AL/BT2_dom"/>
</dbReference>
<dbReference type="SUPFAM" id="SSF49785">
    <property type="entry name" value="Galactose-binding domain-like"/>
    <property type="match status" value="1"/>
</dbReference>
<name>A0ABT9Q8C0_9ACTN</name>
<evidence type="ECO:0000256" key="2">
    <source>
        <dbReference type="SAM" id="SignalP"/>
    </source>
</evidence>
<dbReference type="RefSeq" id="WP_307556144.1">
    <property type="nucleotide sequence ID" value="NZ_JAUSQU010000001.1"/>
</dbReference>
<evidence type="ECO:0000313" key="4">
    <source>
        <dbReference type="EMBL" id="MDP9842199.1"/>
    </source>
</evidence>
<evidence type="ECO:0000259" key="3">
    <source>
        <dbReference type="PROSITE" id="PS51175"/>
    </source>
</evidence>
<sequence length="568" mass="59518">MRSLLRRGLTAMGAATLVAATVLVPTAAQAADPAYKVLVFSKTAGFRHDAIPTGIQTIRDLGAANNFTVTATEDAAAFTTGNLAQYKAVVFLSTTGDVLNNTQQAAFESYVNGGGGYFGVHAAADTEYDWPYYGSNLAGAWFKGHPAPQQATVKTEDRAHAATAHLAPTWSRSDEWYNYRTNPRSTAHVLQTLDEGSYSGGDMGDHPITWCRPVASGRSFYTGLGHTIASYAEPGFRTLLLGGIRYAAGMAKADCRPETGYTPLYNGSTTGWTQTGPGSFTNSDSTLTSTGGMGVLWYSAKKFAAYSLKLDWKLAGDDNSGVFVGLPASDPLNTSKGYEVQIDATDSADRTTGSVYAVKSADIAARDAALNPPGAWNTYELLVQGERLQVFLNGTRINDFTNTNPARSLREGHIGIQNHGTGDDVAFRNIRIKELGGTGPVTQTVEGEAYTSTLGVQPADHGGASGGRTAGYIDRGDWAGYSSVNTAGATAFSARVSSAGPGGTIQIRSGSATGTLLGSVNVPNTGSWDTFVNVSTTLTGSASGPLFLAFTSTGTGSLFDVDTFTITK</sequence>
<dbReference type="InterPro" id="IPR006584">
    <property type="entry name" value="Cellulose-bd_IV"/>
</dbReference>
<dbReference type="PROSITE" id="PS51175">
    <property type="entry name" value="CBM6"/>
    <property type="match status" value="1"/>
</dbReference>
<dbReference type="InterPro" id="IPR029010">
    <property type="entry name" value="ThuA-like"/>
</dbReference>
<dbReference type="SUPFAM" id="SSF52317">
    <property type="entry name" value="Class I glutamine amidotransferase-like"/>
    <property type="match status" value="1"/>
</dbReference>
<feature type="signal peptide" evidence="2">
    <location>
        <begin position="1"/>
        <end position="30"/>
    </location>
</feature>
<feature type="chain" id="PRO_5045449289" evidence="2">
    <location>
        <begin position="31"/>
        <end position="568"/>
    </location>
</feature>
<dbReference type="Pfam" id="PF06283">
    <property type="entry name" value="ThuA"/>
    <property type="match status" value="1"/>
</dbReference>
<feature type="domain" description="CBM6" evidence="3">
    <location>
        <begin position="443"/>
        <end position="567"/>
    </location>
</feature>
<keyword evidence="5" id="KW-1185">Reference proteome</keyword>
<comment type="caution">
    <text evidence="4">The sequence shown here is derived from an EMBL/GenBank/DDBJ whole genome shotgun (WGS) entry which is preliminary data.</text>
</comment>
<dbReference type="Gene3D" id="3.40.50.880">
    <property type="match status" value="1"/>
</dbReference>
<evidence type="ECO:0000256" key="1">
    <source>
        <dbReference type="ARBA" id="ARBA00022729"/>
    </source>
</evidence>
<keyword evidence="1 2" id="KW-0732">Signal</keyword>
<dbReference type="InterPro" id="IPR029062">
    <property type="entry name" value="Class_I_gatase-like"/>
</dbReference>
<accession>A0ABT9Q8C0</accession>
<dbReference type="Pfam" id="PF06439">
    <property type="entry name" value="3keto-disac_hyd"/>
    <property type="match status" value="1"/>
</dbReference>
<dbReference type="InterPro" id="IPR005084">
    <property type="entry name" value="CBM6"/>
</dbReference>
<dbReference type="InterPro" id="IPR008979">
    <property type="entry name" value="Galactose-bd-like_sf"/>
</dbReference>
<dbReference type="Proteomes" id="UP001225356">
    <property type="component" value="Unassembled WGS sequence"/>
</dbReference>
<organism evidence="4 5">
    <name type="scientific">Streptosporangium lutulentum</name>
    <dbReference type="NCBI Taxonomy" id="1461250"/>
    <lineage>
        <taxon>Bacteria</taxon>
        <taxon>Bacillati</taxon>
        <taxon>Actinomycetota</taxon>
        <taxon>Actinomycetes</taxon>
        <taxon>Streptosporangiales</taxon>
        <taxon>Streptosporangiaceae</taxon>
        <taxon>Streptosporangium</taxon>
    </lineage>
</organism>
<dbReference type="Pfam" id="PF03422">
    <property type="entry name" value="CBM_6"/>
    <property type="match status" value="1"/>
</dbReference>
<dbReference type="PANTHER" id="PTHR40469:SF2">
    <property type="entry name" value="GALACTOSE-BINDING DOMAIN-LIKE SUPERFAMILY PROTEIN"/>
    <property type="match status" value="1"/>
</dbReference>
<proteinExistence type="predicted"/>
<dbReference type="PANTHER" id="PTHR40469">
    <property type="entry name" value="SECRETED GLYCOSYL HYDROLASE"/>
    <property type="match status" value="1"/>
</dbReference>
<dbReference type="SMART" id="SM00606">
    <property type="entry name" value="CBD_IV"/>
    <property type="match status" value="1"/>
</dbReference>
<protein>
    <submittedName>
        <fullName evidence="4">Type 1 glutamine amidotransferase</fullName>
    </submittedName>
</protein>
<reference evidence="4 5" key="1">
    <citation type="submission" date="2023-07" db="EMBL/GenBank/DDBJ databases">
        <title>Sequencing the genomes of 1000 actinobacteria strains.</title>
        <authorList>
            <person name="Klenk H.-P."/>
        </authorList>
    </citation>
    <scope>NUCLEOTIDE SEQUENCE [LARGE SCALE GENOMIC DNA]</scope>
    <source>
        <strain evidence="4 5">DSM 46740</strain>
    </source>
</reference>
<keyword evidence="4" id="KW-0315">Glutamine amidotransferase</keyword>
<dbReference type="EMBL" id="JAUSQU010000001">
    <property type="protein sequence ID" value="MDP9842199.1"/>
    <property type="molecule type" value="Genomic_DNA"/>
</dbReference>
<evidence type="ECO:0000313" key="5">
    <source>
        <dbReference type="Proteomes" id="UP001225356"/>
    </source>
</evidence>
<gene>
    <name evidence="4" type="ORF">J2853_001410</name>
</gene>